<dbReference type="RefSeq" id="WP_167223818.1">
    <property type="nucleotide sequence ID" value="NZ_VUYU01000005.1"/>
</dbReference>
<evidence type="ECO:0000313" key="2">
    <source>
        <dbReference type="EMBL" id="NHZ33855.1"/>
    </source>
</evidence>
<sequence length="293" mass="31730">MTMKNLFPFTPAIRGLLAGAAMLSLLTGCLNAPMVDTTKYSAPKSVVIEDFPDMKVAAVIGVVVPKSYAFPGFHFSRHADFFYMDDELNELPADAPPLFQYQSAGILNAAIGNMVTGSEEKTQKRAEGFHGAVLARLPGFDMRKDFLASLRKSLEAQGITVTLSDAGRRNYPRHRWAAADAEGNKYPLGPLASSAPVDADLLVQISPVAFYMAPGGLNAYFRNASVGVALYNGRTKQFLGRQTLVFSNGGFAYQYMKYDTLVSDIPVAAPALREAVLSLVPQLVDLINARPVK</sequence>
<reference evidence="2 3" key="1">
    <citation type="submission" date="2019-09" db="EMBL/GenBank/DDBJ databases">
        <title>Taxonomy of Antarctic Massilia spp.: description of Massilia rubra sp. nov., Massilia aquatica sp. nov., Massilia mucilaginosa sp. nov., Massilia frigida sp. nov. isolated from streams, lakes and regoliths.</title>
        <authorList>
            <person name="Holochova P."/>
            <person name="Sedlacek I."/>
            <person name="Kralova S."/>
            <person name="Maslanova I."/>
            <person name="Busse H.-J."/>
            <person name="Stankova E."/>
            <person name="Vrbovska V."/>
            <person name="Kovarovic V."/>
            <person name="Bartak M."/>
            <person name="Svec P."/>
            <person name="Pantucek R."/>
        </authorList>
    </citation>
    <scope>NUCLEOTIDE SEQUENCE [LARGE SCALE GENOMIC DNA]</scope>
    <source>
        <strain evidence="2 3">CCM 8692</strain>
    </source>
</reference>
<evidence type="ECO:0008006" key="4">
    <source>
        <dbReference type="Google" id="ProtNLM"/>
    </source>
</evidence>
<name>A0ABX0LN67_9BURK</name>
<keyword evidence="1" id="KW-0732">Signal</keyword>
<organism evidence="2 3">
    <name type="scientific">Massilia rubra</name>
    <dbReference type="NCBI Taxonomy" id="2607910"/>
    <lineage>
        <taxon>Bacteria</taxon>
        <taxon>Pseudomonadati</taxon>
        <taxon>Pseudomonadota</taxon>
        <taxon>Betaproteobacteria</taxon>
        <taxon>Burkholderiales</taxon>
        <taxon>Oxalobacteraceae</taxon>
        <taxon>Telluria group</taxon>
        <taxon>Massilia</taxon>
    </lineage>
</organism>
<proteinExistence type="predicted"/>
<accession>A0ABX0LN67</accession>
<evidence type="ECO:0000256" key="1">
    <source>
        <dbReference type="SAM" id="SignalP"/>
    </source>
</evidence>
<dbReference type="EMBL" id="VUYU01000005">
    <property type="protein sequence ID" value="NHZ33855.1"/>
    <property type="molecule type" value="Genomic_DNA"/>
</dbReference>
<dbReference type="PROSITE" id="PS51257">
    <property type="entry name" value="PROKAR_LIPOPROTEIN"/>
    <property type="match status" value="1"/>
</dbReference>
<gene>
    <name evidence="2" type="ORF">F0185_09670</name>
</gene>
<keyword evidence="3" id="KW-1185">Reference proteome</keyword>
<comment type="caution">
    <text evidence="2">The sequence shown here is derived from an EMBL/GenBank/DDBJ whole genome shotgun (WGS) entry which is preliminary data.</text>
</comment>
<feature type="signal peptide" evidence="1">
    <location>
        <begin position="1"/>
        <end position="32"/>
    </location>
</feature>
<protein>
    <recommendedName>
        <fullName evidence="4">Lipoprotein</fullName>
    </recommendedName>
</protein>
<evidence type="ECO:0000313" key="3">
    <source>
        <dbReference type="Proteomes" id="UP000785613"/>
    </source>
</evidence>
<dbReference type="Proteomes" id="UP000785613">
    <property type="component" value="Unassembled WGS sequence"/>
</dbReference>
<feature type="chain" id="PRO_5046756995" description="Lipoprotein" evidence="1">
    <location>
        <begin position="33"/>
        <end position="293"/>
    </location>
</feature>